<proteinExistence type="predicted"/>
<sequence>MAINTARPAAVIKATRTAKAVRSTERPVPRWAEIVAHAIPLLALPVCIWRLPIGFGFRMGMDVPPAPQPLWVTIPYVFALSLLSEAFALLCSGLVRWWGETVPAWVPVFRGRRIPPFLVIVPAALAGLFFTALSVDWLLCMFEIAGFSDVPYTNGWWAALAGTVSGLFTLWGPLVLALTYGYYRRRCRPED</sequence>
<comment type="caution">
    <text evidence="2">The sequence shown here is derived from an EMBL/GenBank/DDBJ whole genome shotgun (WGS) entry which is preliminary data.</text>
</comment>
<feature type="transmembrane region" description="Helical" evidence="1">
    <location>
        <begin position="71"/>
        <end position="95"/>
    </location>
</feature>
<dbReference type="RefSeq" id="WP_242626419.1">
    <property type="nucleotide sequence ID" value="NZ_JAGIOH010000001.1"/>
</dbReference>
<reference evidence="2 3" key="1">
    <citation type="submission" date="2021-03" db="EMBL/GenBank/DDBJ databases">
        <title>Sequencing the genomes of 1000 actinobacteria strains.</title>
        <authorList>
            <person name="Klenk H.-P."/>
        </authorList>
    </citation>
    <scope>NUCLEOTIDE SEQUENCE [LARGE SCALE GENOMIC DNA]</scope>
    <source>
        <strain evidence="2 3">DSM 41480</strain>
    </source>
</reference>
<keyword evidence="3" id="KW-1185">Reference proteome</keyword>
<accession>A0ABS4YB10</accession>
<gene>
    <name evidence="2" type="ORF">JO379_005324</name>
</gene>
<dbReference type="Proteomes" id="UP001519291">
    <property type="component" value="Unassembled WGS sequence"/>
</dbReference>
<dbReference type="GeneID" id="91572183"/>
<keyword evidence="1" id="KW-0812">Transmembrane</keyword>
<feature type="transmembrane region" description="Helical" evidence="1">
    <location>
        <begin position="155"/>
        <end position="183"/>
    </location>
</feature>
<keyword evidence="1" id="KW-0472">Membrane</keyword>
<keyword evidence="1" id="KW-1133">Transmembrane helix</keyword>
<feature type="transmembrane region" description="Helical" evidence="1">
    <location>
        <begin position="116"/>
        <end position="135"/>
    </location>
</feature>
<protein>
    <submittedName>
        <fullName evidence="2">Uncharacterized protein</fullName>
    </submittedName>
</protein>
<feature type="transmembrane region" description="Helical" evidence="1">
    <location>
        <begin position="31"/>
        <end position="51"/>
    </location>
</feature>
<evidence type="ECO:0000256" key="1">
    <source>
        <dbReference type="SAM" id="Phobius"/>
    </source>
</evidence>
<evidence type="ECO:0000313" key="2">
    <source>
        <dbReference type="EMBL" id="MBP2405855.1"/>
    </source>
</evidence>
<dbReference type="EMBL" id="JAGIOH010000001">
    <property type="protein sequence ID" value="MBP2405855.1"/>
    <property type="molecule type" value="Genomic_DNA"/>
</dbReference>
<organism evidence="2 3">
    <name type="scientific">Streptomyces syringium</name>
    <dbReference type="NCBI Taxonomy" id="76729"/>
    <lineage>
        <taxon>Bacteria</taxon>
        <taxon>Bacillati</taxon>
        <taxon>Actinomycetota</taxon>
        <taxon>Actinomycetes</taxon>
        <taxon>Kitasatosporales</taxon>
        <taxon>Streptomycetaceae</taxon>
        <taxon>Streptomyces</taxon>
    </lineage>
</organism>
<name>A0ABS4YB10_9ACTN</name>
<evidence type="ECO:0000313" key="3">
    <source>
        <dbReference type="Proteomes" id="UP001519291"/>
    </source>
</evidence>